<dbReference type="Pfam" id="PF24883">
    <property type="entry name" value="NPHP3_N"/>
    <property type="match status" value="1"/>
</dbReference>
<protein>
    <recommendedName>
        <fullName evidence="3">Nephrocystin 3-like N-terminal domain-containing protein</fullName>
    </recommendedName>
</protein>
<dbReference type="InterPro" id="IPR011990">
    <property type="entry name" value="TPR-like_helical_dom_sf"/>
</dbReference>
<keyword evidence="1" id="KW-0677">Repeat</keyword>
<feature type="region of interest" description="Disordered" evidence="2">
    <location>
        <begin position="1732"/>
        <end position="1759"/>
    </location>
</feature>
<proteinExistence type="predicted"/>
<sequence length="2084" mass="234231">MLFGNASQHSLGNDSRRVSGSSVSSIANTVHNLKHISGNELGSNMSALLLNRTTYDSIRNWIMGQRMSHLPPEDSDYDKALAWAQLFVERLHMFDKAIKEFHSESGMATQFAYGSCSILFNLGKVHAKALMTSFRFFYTMSMPMVNLLERTELLNVSQEIQEQLALALSDLVVLVVSVATRLDKAKGDASTKAVSVEIYSTFSRPIKAFLDRCENVAEAMWRYRLLVKNRGVEAVSDVKLVKHWLAPEDHVLTIVAVGRSLLAHDREGFTCSWVAPHLTRFLTGQDKILSISGQPGSGKSVLSSVIVEYLQRPIAGVHYNALYIPISMRIPLEASSRAVAKTILGQLFEKRAGNVKLLEILCGAHDRSKKASTYEEYDDILWDAVEHGLAAALPGARELILVVSGINEVSCNESALFQRLTKATANGTNVRLISLGCETSPAMQGLMSIHMSEDLISDDIMAVVRNDFDSDNEFSQMSEYEQESTVTRLAEASAGSFLWAKLATKRLRRAIGLDKLREAINTVVTTKPTIRDFVLREIQSPNMKDEARHMLAWLAIANRPLSLRELETLASIDVGKGTISDHRVDVELTMKHVHSLVFVQDQVMYIRHGLIRSALLDMLTTSELVPAIKDVQGDLVARLLLYIKTVVPDQHKPSTTLLDAQETNHLLEKNPLLDFAVLHWPIHLTKTQDFEIGGEKGAAKAFSGVYPTNITALLLQASLWENRPKAALLAYQRAITNIYRQLFTTKSTLTLQALIFLAVLNRQVGKVDQAAPIFFEATTISNELLGTSHTVTVQMANSYLEVTESKITSSVTDIMTKREEVFNILIESYKATFGETSTQVISVMRQLAQHYRFVHEEHKAQQVSDNIRSITAKKGGDYVDADNALHVQLGKTGSAAIEDSNTLLLDIEEQDDLIGDSGSYSFSAILSKAERAAAEGHIQMAERLYVELWHRVSQEYRSQHSQLLAERNLQALLSYSRFLHSQQRTSEASAILVSIWKEYSMSTSSIVTETSASLLIQVAQVMKSVGLSSEALSVFKYCEQHYRATNRTKSSTYQEIQESIQATSQEVLQTTSSSTTQTLSETTLEEMIIESSSSTSTENRTTTLSVTSSLVSLFTSEHRWHDASRLIKKVLRSVWSSFFSANAQDVTMVQEHADTCMYLAGRLAECYHARRRVAREENIRVRLYYALRKARKVDDTLRNRATMDLLMFYRRTSQTESIIHLQQEMLDDYTEFYGDRHPTVIKILWELAELTSPRPIFLEYYQRIIHALNKDSETSTPEALPAVIIVARELWSRGHFSEALPYYRTLFTTFLKNPKISPKFEDQEWVRSCFSRYTDCLRSLRTSLSTLHDITSQYQARCKTLFGASASITVQATLTLARLCQESKTLEKQAIALYEELMNIETGEIDDQRRQEIQADLEMLYDEQLSYSSVDDSSSHLSNSVTILRKRITSVREQHGWAHEESLSRLTDLVRLHHKQGKTEEVVHELEEATKNILSTEISSTRLLEAASTIASNYIAVNQVQKATELVDQVYSQILMKETADSSKTQLDVSACGRESLIFLAQLEHSLHRSSAALTEILADLTTQYVYFEKFRALITSSSSFHDVSVASARLHYSLVTSGRYTAAAQVFKRFCKLFNDTEAKRLNLMAHLSTAQVQIFLHSLLDHLGTHRSKDILRSVGIIGNAQVSRLHRNGRFDDASDLALACFHYIATHKEAYETTTLAKLVLTMGMTVGGRKPATTPSTTTPDSATGATAEPDKETQNKLLGTSRTILHSVLQVLDKLNINLARLGMANLNQLIGLLGEQQDWESLASLMVRLWNSRETQQQWPPSLTFALVRRYIFACWRVPGRDSKAALRMAEHIVYNCRRVLGLRDPITLEMSTLLSQLYTGLAQRYQKELQGDTEKNGSTMANRYYRKAAAIHETILRVYSDPVYASMDDVALMDSVNGHFNSASPGASGELSPPLQFDFDHLPARGQDSMQSAQNDGEHVRHHLHLLKLAVQRLGYWPKDYAEYERLNADVFREYGAYLQGVEGVEKWDLKAFGNGKAEADDDLLQSKDLAHWELPGPDSLNDGHNWQRDEVEEEL</sequence>
<feature type="region of interest" description="Disordered" evidence="2">
    <location>
        <begin position="2063"/>
        <end position="2084"/>
    </location>
</feature>
<dbReference type="EMBL" id="MU857697">
    <property type="protein sequence ID" value="KAK4245580.1"/>
    <property type="molecule type" value="Genomic_DNA"/>
</dbReference>
<organism evidence="4 5">
    <name type="scientific">Corynascus novoguineensis</name>
    <dbReference type="NCBI Taxonomy" id="1126955"/>
    <lineage>
        <taxon>Eukaryota</taxon>
        <taxon>Fungi</taxon>
        <taxon>Dikarya</taxon>
        <taxon>Ascomycota</taxon>
        <taxon>Pezizomycotina</taxon>
        <taxon>Sordariomycetes</taxon>
        <taxon>Sordariomycetidae</taxon>
        <taxon>Sordariales</taxon>
        <taxon>Chaetomiaceae</taxon>
        <taxon>Corynascus</taxon>
    </lineage>
</organism>
<evidence type="ECO:0000313" key="5">
    <source>
        <dbReference type="Proteomes" id="UP001303647"/>
    </source>
</evidence>
<dbReference type="PANTHER" id="PTHR10039">
    <property type="entry name" value="AMELOGENIN"/>
    <property type="match status" value="1"/>
</dbReference>
<gene>
    <name evidence="4" type="ORF">C7999DRAFT_16221</name>
</gene>
<dbReference type="InterPro" id="IPR056884">
    <property type="entry name" value="NPHP3-like_N"/>
</dbReference>
<dbReference type="Proteomes" id="UP001303647">
    <property type="component" value="Unassembled WGS sequence"/>
</dbReference>
<evidence type="ECO:0000313" key="4">
    <source>
        <dbReference type="EMBL" id="KAK4245580.1"/>
    </source>
</evidence>
<evidence type="ECO:0000259" key="3">
    <source>
        <dbReference type="Pfam" id="PF24883"/>
    </source>
</evidence>
<name>A0AAN7CP00_9PEZI</name>
<dbReference type="PANTHER" id="PTHR10039:SF9">
    <property type="entry name" value="NACHT DOMAIN PROTEIN (AFU_ORTHOLOGUE AFUA_2G01760)"/>
    <property type="match status" value="1"/>
</dbReference>
<evidence type="ECO:0000256" key="1">
    <source>
        <dbReference type="ARBA" id="ARBA00022737"/>
    </source>
</evidence>
<feature type="domain" description="Nephrocystin 3-like N-terminal" evidence="3">
    <location>
        <begin position="270"/>
        <end position="432"/>
    </location>
</feature>
<dbReference type="InterPro" id="IPR027417">
    <property type="entry name" value="P-loop_NTPase"/>
</dbReference>
<feature type="compositionally biased region" description="Low complexity" evidence="2">
    <location>
        <begin position="1736"/>
        <end position="1753"/>
    </location>
</feature>
<keyword evidence="5" id="KW-1185">Reference proteome</keyword>
<reference evidence="4" key="2">
    <citation type="submission" date="2023-05" db="EMBL/GenBank/DDBJ databases">
        <authorList>
            <consortium name="Lawrence Berkeley National Laboratory"/>
            <person name="Steindorff A."/>
            <person name="Hensen N."/>
            <person name="Bonometti L."/>
            <person name="Westerberg I."/>
            <person name="Brannstrom I.O."/>
            <person name="Guillou S."/>
            <person name="Cros-Aarteil S."/>
            <person name="Calhoun S."/>
            <person name="Haridas S."/>
            <person name="Kuo A."/>
            <person name="Mondo S."/>
            <person name="Pangilinan J."/>
            <person name="Riley R."/>
            <person name="Labutti K."/>
            <person name="Andreopoulos B."/>
            <person name="Lipzen A."/>
            <person name="Chen C."/>
            <person name="Yanf M."/>
            <person name="Daum C."/>
            <person name="Ng V."/>
            <person name="Clum A."/>
            <person name="Ohm R."/>
            <person name="Martin F."/>
            <person name="Silar P."/>
            <person name="Natvig D."/>
            <person name="Lalanne C."/>
            <person name="Gautier V."/>
            <person name="Ament-Velasquez S.L."/>
            <person name="Kruys A."/>
            <person name="Hutchinson M.I."/>
            <person name="Powell A.J."/>
            <person name="Barry K."/>
            <person name="Miller A.N."/>
            <person name="Grigoriev I.V."/>
            <person name="Debuchy R."/>
            <person name="Gladieux P."/>
            <person name="Thoren M.H."/>
            <person name="Johannesson H."/>
        </authorList>
    </citation>
    <scope>NUCLEOTIDE SEQUENCE</scope>
    <source>
        <strain evidence="4">CBS 359.72</strain>
    </source>
</reference>
<evidence type="ECO:0000256" key="2">
    <source>
        <dbReference type="SAM" id="MobiDB-lite"/>
    </source>
</evidence>
<dbReference type="Gene3D" id="3.40.50.300">
    <property type="entry name" value="P-loop containing nucleotide triphosphate hydrolases"/>
    <property type="match status" value="1"/>
</dbReference>
<reference evidence="4" key="1">
    <citation type="journal article" date="2023" name="Mol. Phylogenet. Evol.">
        <title>Genome-scale phylogeny and comparative genomics of the fungal order Sordariales.</title>
        <authorList>
            <person name="Hensen N."/>
            <person name="Bonometti L."/>
            <person name="Westerberg I."/>
            <person name="Brannstrom I.O."/>
            <person name="Guillou S."/>
            <person name="Cros-Aarteil S."/>
            <person name="Calhoun S."/>
            <person name="Haridas S."/>
            <person name="Kuo A."/>
            <person name="Mondo S."/>
            <person name="Pangilinan J."/>
            <person name="Riley R."/>
            <person name="LaButti K."/>
            <person name="Andreopoulos B."/>
            <person name="Lipzen A."/>
            <person name="Chen C."/>
            <person name="Yan M."/>
            <person name="Daum C."/>
            <person name="Ng V."/>
            <person name="Clum A."/>
            <person name="Steindorff A."/>
            <person name="Ohm R.A."/>
            <person name="Martin F."/>
            <person name="Silar P."/>
            <person name="Natvig D.O."/>
            <person name="Lalanne C."/>
            <person name="Gautier V."/>
            <person name="Ament-Velasquez S.L."/>
            <person name="Kruys A."/>
            <person name="Hutchinson M.I."/>
            <person name="Powell A.J."/>
            <person name="Barry K."/>
            <person name="Miller A.N."/>
            <person name="Grigoriev I.V."/>
            <person name="Debuchy R."/>
            <person name="Gladieux P."/>
            <person name="Hiltunen Thoren M."/>
            <person name="Johannesson H."/>
        </authorList>
    </citation>
    <scope>NUCLEOTIDE SEQUENCE</scope>
    <source>
        <strain evidence="4">CBS 359.72</strain>
    </source>
</reference>
<accession>A0AAN7CP00</accession>
<comment type="caution">
    <text evidence="4">The sequence shown here is derived from an EMBL/GenBank/DDBJ whole genome shotgun (WGS) entry which is preliminary data.</text>
</comment>
<dbReference type="Gene3D" id="1.25.40.10">
    <property type="entry name" value="Tetratricopeptide repeat domain"/>
    <property type="match status" value="2"/>
</dbReference>